<evidence type="ECO:0000313" key="3">
    <source>
        <dbReference type="Proteomes" id="UP000800082"/>
    </source>
</evidence>
<dbReference type="OrthoDB" id="3791541at2759"/>
<gene>
    <name evidence="2" type="ORF">M421DRAFT_260865</name>
</gene>
<dbReference type="AlphaFoldDB" id="A0A6A5RDA1"/>
<proteinExistence type="predicted"/>
<accession>A0A6A5RDA1</accession>
<keyword evidence="3" id="KW-1185">Reference proteome</keyword>
<dbReference type="RefSeq" id="XP_033445450.1">
    <property type="nucleotide sequence ID" value="XM_033588691.1"/>
</dbReference>
<dbReference type="GeneID" id="54346338"/>
<organism evidence="2 3">
    <name type="scientific">Didymella exigua CBS 183.55</name>
    <dbReference type="NCBI Taxonomy" id="1150837"/>
    <lineage>
        <taxon>Eukaryota</taxon>
        <taxon>Fungi</taxon>
        <taxon>Dikarya</taxon>
        <taxon>Ascomycota</taxon>
        <taxon>Pezizomycotina</taxon>
        <taxon>Dothideomycetes</taxon>
        <taxon>Pleosporomycetidae</taxon>
        <taxon>Pleosporales</taxon>
        <taxon>Pleosporineae</taxon>
        <taxon>Didymellaceae</taxon>
        <taxon>Didymella</taxon>
    </lineage>
</organism>
<feature type="region of interest" description="Disordered" evidence="1">
    <location>
        <begin position="1"/>
        <end position="65"/>
    </location>
</feature>
<reference evidence="2" key="1">
    <citation type="journal article" date="2020" name="Stud. Mycol.">
        <title>101 Dothideomycetes genomes: a test case for predicting lifestyles and emergence of pathogens.</title>
        <authorList>
            <person name="Haridas S."/>
            <person name="Albert R."/>
            <person name="Binder M."/>
            <person name="Bloem J."/>
            <person name="Labutti K."/>
            <person name="Salamov A."/>
            <person name="Andreopoulos B."/>
            <person name="Baker S."/>
            <person name="Barry K."/>
            <person name="Bills G."/>
            <person name="Bluhm B."/>
            <person name="Cannon C."/>
            <person name="Castanera R."/>
            <person name="Culley D."/>
            <person name="Daum C."/>
            <person name="Ezra D."/>
            <person name="Gonzalez J."/>
            <person name="Henrissat B."/>
            <person name="Kuo A."/>
            <person name="Liang C."/>
            <person name="Lipzen A."/>
            <person name="Lutzoni F."/>
            <person name="Magnuson J."/>
            <person name="Mondo S."/>
            <person name="Nolan M."/>
            <person name="Ohm R."/>
            <person name="Pangilinan J."/>
            <person name="Park H.-J."/>
            <person name="Ramirez L."/>
            <person name="Alfaro M."/>
            <person name="Sun H."/>
            <person name="Tritt A."/>
            <person name="Yoshinaga Y."/>
            <person name="Zwiers L.-H."/>
            <person name="Turgeon B."/>
            <person name="Goodwin S."/>
            <person name="Spatafora J."/>
            <person name="Crous P."/>
            <person name="Grigoriev I."/>
        </authorList>
    </citation>
    <scope>NUCLEOTIDE SEQUENCE</scope>
    <source>
        <strain evidence="2">CBS 183.55</strain>
    </source>
</reference>
<feature type="compositionally biased region" description="Low complexity" evidence="1">
    <location>
        <begin position="27"/>
        <end position="46"/>
    </location>
</feature>
<name>A0A6A5RDA1_9PLEO</name>
<evidence type="ECO:0000313" key="2">
    <source>
        <dbReference type="EMBL" id="KAF1925198.1"/>
    </source>
</evidence>
<evidence type="ECO:0000256" key="1">
    <source>
        <dbReference type="SAM" id="MobiDB-lite"/>
    </source>
</evidence>
<sequence>MAVEVAQSLSQVKKDGRWQSFRHNTAPSISSSPPGSIPPRRSSLRTFRGRRPLAPIQEYKASPITTRSTGSLEDLIRTYHPTSWKSSSERLVLISESPQLQQIQSVSLSFSEESWRYEPAPKLYRTHSQWTRPPPAAYVPSGIPAFESSTSLQYQYTPNSEPTLSPETAVTPVLDEQDSSEHETEILSVGPDLPREDIAELFHRAEEYYRGHPEVVRESGKVWVRVNSVSHGLSKTLKTMGSLRKKKPSCEARLGRTIPVYSRLKCYEKPGRVKRMKIVLQDCWRKFRNWSTGRDTALQARQLAPATAHPMMNISVASLNTTPTRDTRPQMGHRRLSRAPKLEGWEAVAYRGHTRNDSKHSTYDEPLKRRRSSLFLDIYSTDGSVAG</sequence>
<dbReference type="Proteomes" id="UP000800082">
    <property type="component" value="Unassembled WGS sequence"/>
</dbReference>
<protein>
    <submittedName>
        <fullName evidence="2">Uncharacterized protein</fullName>
    </submittedName>
</protein>
<dbReference type="EMBL" id="ML978986">
    <property type="protein sequence ID" value="KAF1925198.1"/>
    <property type="molecule type" value="Genomic_DNA"/>
</dbReference>